<sequence length="81" mass="8929">MKMSRVVLVLGFVLIMALYLEAQPLASISSPEDCCFSFFKGKIPPQNILEVKKTGPHCSQQGFIVTTPKFSSLCVHEVAIK</sequence>
<dbReference type="InterPro" id="IPR036048">
    <property type="entry name" value="Interleukin_8-like_sf"/>
</dbReference>
<gene>
    <name evidence="4" type="ORF">PHYPO_G00227540</name>
</gene>
<dbReference type="Proteomes" id="UP000327468">
    <property type="component" value="Chromosome 7"/>
</dbReference>
<feature type="domain" description="Chemokine interleukin-8-like" evidence="3">
    <location>
        <begin position="31"/>
        <end position="79"/>
    </location>
</feature>
<dbReference type="EMBL" id="VFJC01000008">
    <property type="protein sequence ID" value="KAB5571655.1"/>
    <property type="molecule type" value="Genomic_DNA"/>
</dbReference>
<keyword evidence="1" id="KW-0202">Cytokine</keyword>
<evidence type="ECO:0000313" key="4">
    <source>
        <dbReference type="EMBL" id="KAB5571655.1"/>
    </source>
</evidence>
<dbReference type="SUPFAM" id="SSF54117">
    <property type="entry name" value="Interleukin 8-like chemokines"/>
    <property type="match status" value="1"/>
</dbReference>
<dbReference type="AlphaFoldDB" id="A0A5N5NW20"/>
<reference evidence="4 5" key="1">
    <citation type="submission" date="2019-06" db="EMBL/GenBank/DDBJ databases">
        <title>A chromosome-scale genome assembly of the striped catfish, Pangasianodon hypophthalmus.</title>
        <authorList>
            <person name="Wen M."/>
            <person name="Zahm M."/>
            <person name="Roques C."/>
            <person name="Cabau C."/>
            <person name="Klopp C."/>
            <person name="Donnadieu C."/>
            <person name="Jouanno E."/>
            <person name="Avarre J.-C."/>
            <person name="Campet M."/>
            <person name="Ha T.T.T."/>
            <person name="Dugue R."/>
            <person name="Lampietro C."/>
            <person name="Louis A."/>
            <person name="Herpin A."/>
            <person name="Echchiki A."/>
            <person name="Berthelot C."/>
            <person name="Parey E."/>
            <person name="Roest-Crollius H."/>
            <person name="Braasch I."/>
            <person name="Postlethwait J."/>
            <person name="Bobe J."/>
            <person name="Montfort J."/>
            <person name="Bouchez O."/>
            <person name="Begum T."/>
            <person name="Schartl M."/>
            <person name="Guiguen Y."/>
        </authorList>
    </citation>
    <scope>NUCLEOTIDE SEQUENCE [LARGE SCALE GENOMIC DNA]</scope>
    <source>
        <strain evidence="4 5">Indonesia</strain>
        <tissue evidence="4">Blood</tissue>
    </source>
</reference>
<organism evidence="4 5">
    <name type="scientific">Pangasianodon hypophthalmus</name>
    <name type="common">Striped catfish</name>
    <name type="synonym">Helicophagus hypophthalmus</name>
    <dbReference type="NCBI Taxonomy" id="310915"/>
    <lineage>
        <taxon>Eukaryota</taxon>
        <taxon>Metazoa</taxon>
        <taxon>Chordata</taxon>
        <taxon>Craniata</taxon>
        <taxon>Vertebrata</taxon>
        <taxon>Euteleostomi</taxon>
        <taxon>Actinopterygii</taxon>
        <taxon>Neopterygii</taxon>
        <taxon>Teleostei</taxon>
        <taxon>Ostariophysi</taxon>
        <taxon>Siluriformes</taxon>
        <taxon>Pangasiidae</taxon>
        <taxon>Pangasianodon</taxon>
    </lineage>
</organism>
<accession>A0A5N5NW20</accession>
<dbReference type="PANTHER" id="PTHR12015">
    <property type="entry name" value="SMALL INDUCIBLE CYTOKINE A"/>
    <property type="match status" value="1"/>
</dbReference>
<dbReference type="InterPro" id="IPR001811">
    <property type="entry name" value="Chemokine_IL8-like_dom"/>
</dbReference>
<protein>
    <recommendedName>
        <fullName evidence="3">Chemokine interleukin-8-like domain-containing protein</fullName>
    </recommendedName>
</protein>
<name>A0A5N5NW20_PANHP</name>
<comment type="caution">
    <text evidence="4">The sequence shown here is derived from an EMBL/GenBank/DDBJ whole genome shotgun (WGS) entry which is preliminary data.</text>
</comment>
<dbReference type="Pfam" id="PF00048">
    <property type="entry name" value="IL8"/>
    <property type="match status" value="1"/>
</dbReference>
<keyword evidence="2" id="KW-0732">Signal</keyword>
<dbReference type="GO" id="GO:0006955">
    <property type="term" value="P:immune response"/>
    <property type="evidence" value="ECO:0007669"/>
    <property type="project" value="InterPro"/>
</dbReference>
<evidence type="ECO:0000256" key="2">
    <source>
        <dbReference type="SAM" id="SignalP"/>
    </source>
</evidence>
<dbReference type="Gene3D" id="2.40.50.40">
    <property type="match status" value="1"/>
</dbReference>
<proteinExistence type="predicted"/>
<dbReference type="GO" id="GO:0008009">
    <property type="term" value="F:chemokine activity"/>
    <property type="evidence" value="ECO:0007669"/>
    <property type="project" value="InterPro"/>
</dbReference>
<feature type="chain" id="PRO_5024405495" description="Chemokine interleukin-8-like domain-containing protein" evidence="2">
    <location>
        <begin position="23"/>
        <end position="81"/>
    </location>
</feature>
<dbReference type="GO" id="GO:0005615">
    <property type="term" value="C:extracellular space"/>
    <property type="evidence" value="ECO:0007669"/>
    <property type="project" value="UniProtKB-KW"/>
</dbReference>
<evidence type="ECO:0000313" key="5">
    <source>
        <dbReference type="Proteomes" id="UP000327468"/>
    </source>
</evidence>
<dbReference type="InterPro" id="IPR039809">
    <property type="entry name" value="Chemokine_b/g/d"/>
</dbReference>
<keyword evidence="5" id="KW-1185">Reference proteome</keyword>
<evidence type="ECO:0000259" key="3">
    <source>
        <dbReference type="SMART" id="SM00199"/>
    </source>
</evidence>
<feature type="signal peptide" evidence="2">
    <location>
        <begin position="1"/>
        <end position="22"/>
    </location>
</feature>
<evidence type="ECO:0000256" key="1">
    <source>
        <dbReference type="ARBA" id="ARBA00022514"/>
    </source>
</evidence>
<dbReference type="SMART" id="SM00199">
    <property type="entry name" value="SCY"/>
    <property type="match status" value="1"/>
</dbReference>